<dbReference type="Proteomes" id="UP000234323">
    <property type="component" value="Unassembled WGS sequence"/>
</dbReference>
<organism evidence="2 3">
    <name type="scientific">Rhizophagus irregularis</name>
    <dbReference type="NCBI Taxonomy" id="588596"/>
    <lineage>
        <taxon>Eukaryota</taxon>
        <taxon>Fungi</taxon>
        <taxon>Fungi incertae sedis</taxon>
        <taxon>Mucoromycota</taxon>
        <taxon>Glomeromycotina</taxon>
        <taxon>Glomeromycetes</taxon>
        <taxon>Glomerales</taxon>
        <taxon>Glomeraceae</taxon>
        <taxon>Rhizophagus</taxon>
    </lineage>
</organism>
<accession>A0A2I1HJW2</accession>
<sequence>MISENNENDGKSHKLDDDGGGVDGGVRSIGIERASKNVNPMPHQDVIEQSLLYYASTTDSSLQQKYQEIIRIFQ</sequence>
<evidence type="ECO:0000313" key="2">
    <source>
        <dbReference type="EMBL" id="PKY59140.1"/>
    </source>
</evidence>
<proteinExistence type="predicted"/>
<gene>
    <name evidence="2" type="ORF">RhiirA4_481638</name>
</gene>
<evidence type="ECO:0000313" key="3">
    <source>
        <dbReference type="Proteomes" id="UP000234323"/>
    </source>
</evidence>
<feature type="compositionally biased region" description="Basic and acidic residues" evidence="1">
    <location>
        <begin position="8"/>
        <end position="17"/>
    </location>
</feature>
<dbReference type="VEuPathDB" id="FungiDB:FUN_003522"/>
<evidence type="ECO:0000256" key="1">
    <source>
        <dbReference type="SAM" id="MobiDB-lite"/>
    </source>
</evidence>
<reference evidence="2 3" key="1">
    <citation type="submission" date="2015-10" db="EMBL/GenBank/DDBJ databases">
        <title>Genome analyses suggest a sexual origin of heterokaryosis in a supposedly ancient asexual fungus.</title>
        <authorList>
            <person name="Ropars J."/>
            <person name="Sedzielewska K."/>
            <person name="Noel J."/>
            <person name="Charron P."/>
            <person name="Farinelli L."/>
            <person name="Marton T."/>
            <person name="Kruger M."/>
            <person name="Pelin A."/>
            <person name="Brachmann A."/>
            <person name="Corradi N."/>
        </authorList>
    </citation>
    <scope>NUCLEOTIDE SEQUENCE [LARGE SCALE GENOMIC DNA]</scope>
    <source>
        <strain evidence="2 3">A4</strain>
    </source>
</reference>
<keyword evidence="3" id="KW-1185">Reference proteome</keyword>
<dbReference type="AlphaFoldDB" id="A0A2I1HJW2"/>
<name>A0A2I1HJW2_9GLOM</name>
<feature type="region of interest" description="Disordered" evidence="1">
    <location>
        <begin position="1"/>
        <end position="27"/>
    </location>
</feature>
<protein>
    <submittedName>
        <fullName evidence="2">Uncharacterized protein</fullName>
    </submittedName>
</protein>
<dbReference type="EMBL" id="LLXI01003380">
    <property type="protein sequence ID" value="PKY59140.1"/>
    <property type="molecule type" value="Genomic_DNA"/>
</dbReference>
<comment type="caution">
    <text evidence="2">The sequence shown here is derived from an EMBL/GenBank/DDBJ whole genome shotgun (WGS) entry which is preliminary data.</text>
</comment>